<sequence>MATLPKSELPNQDPIGKLNKNRKIRKADVAKTKTGTSVIQEQQLADDSVSLDLQRNLISQLRETVTHVKEINEGNRQTMNKLDHFQKNSFNEQDLPKQGEEVTDSMCGEKVAVEYPMRINKHSDYARAIESADKLSRTIDALRKCFEEQMCLERRPTSPSQSDSVKCYPMSVVFRSGLRRKHICGKDDNSVALFLSGGINQDRKSHCVLQSPNFSNVFRISRSKNLQAGKLQQHPASNTSTIQMTATSLTTNATTEEVTRTITTIRNPEGATFQQYPSAGNITGRLRRKQTNIQDDNRIVSYEAQIEGRTYKPLVKNTNDGGFQAGIRQKSLNGLKEIKGTGHQFVQDKERAVMRENTIPEENRNSDHGPPNPSGNSLDSDQIRVSIKHTGSRDMELSTDRINICKNKNARESVSVENVGKGHKYSKRQASVTKQSTSKMDTQDRVFSSEIPKRHEGTEEKMSNPGIKQRNTNSTESTLANTKNYNRQEGGDMKMDHEDSMSASELPSAQGMFRNKLFTIEPSINNNGDKSVSHTLKLLKTESVATGTLLASKPPIKKGITRDKNSTSSVPKKRNDDKNE</sequence>
<feature type="region of interest" description="Disordered" evidence="1">
    <location>
        <begin position="1"/>
        <end position="20"/>
    </location>
</feature>
<dbReference type="EMBL" id="JBJQND010000009">
    <property type="protein sequence ID" value="KAL3866312.1"/>
    <property type="molecule type" value="Genomic_DNA"/>
</dbReference>
<feature type="region of interest" description="Disordered" evidence="1">
    <location>
        <begin position="415"/>
        <end position="499"/>
    </location>
</feature>
<organism evidence="2 3">
    <name type="scientific">Sinanodonta woodiana</name>
    <name type="common">Chinese pond mussel</name>
    <name type="synonym">Anodonta woodiana</name>
    <dbReference type="NCBI Taxonomy" id="1069815"/>
    <lineage>
        <taxon>Eukaryota</taxon>
        <taxon>Metazoa</taxon>
        <taxon>Spiralia</taxon>
        <taxon>Lophotrochozoa</taxon>
        <taxon>Mollusca</taxon>
        <taxon>Bivalvia</taxon>
        <taxon>Autobranchia</taxon>
        <taxon>Heteroconchia</taxon>
        <taxon>Palaeoheterodonta</taxon>
        <taxon>Unionida</taxon>
        <taxon>Unionoidea</taxon>
        <taxon>Unionidae</taxon>
        <taxon>Unioninae</taxon>
        <taxon>Sinanodonta</taxon>
    </lineage>
</organism>
<accession>A0ABD3VXI1</accession>
<evidence type="ECO:0000256" key="1">
    <source>
        <dbReference type="SAM" id="MobiDB-lite"/>
    </source>
</evidence>
<feature type="compositionally biased region" description="Basic and acidic residues" evidence="1">
    <location>
        <begin position="489"/>
        <end position="499"/>
    </location>
</feature>
<name>A0ABD3VXI1_SINWO</name>
<keyword evidence="3" id="KW-1185">Reference proteome</keyword>
<feature type="compositionally biased region" description="Basic and acidic residues" evidence="1">
    <location>
        <begin position="451"/>
        <end position="462"/>
    </location>
</feature>
<feature type="compositionally biased region" description="Polar residues" evidence="1">
    <location>
        <begin position="469"/>
        <end position="487"/>
    </location>
</feature>
<reference evidence="2 3" key="1">
    <citation type="submission" date="2024-11" db="EMBL/GenBank/DDBJ databases">
        <title>Chromosome-level genome assembly of the freshwater bivalve Anodonta woodiana.</title>
        <authorList>
            <person name="Chen X."/>
        </authorList>
    </citation>
    <scope>NUCLEOTIDE SEQUENCE [LARGE SCALE GENOMIC DNA]</scope>
    <source>
        <strain evidence="2">MN2024</strain>
        <tissue evidence="2">Gills</tissue>
    </source>
</reference>
<feature type="compositionally biased region" description="Polar residues" evidence="1">
    <location>
        <begin position="428"/>
        <end position="440"/>
    </location>
</feature>
<dbReference type="AlphaFoldDB" id="A0ABD3VXI1"/>
<feature type="region of interest" description="Disordered" evidence="1">
    <location>
        <begin position="360"/>
        <end position="381"/>
    </location>
</feature>
<feature type="region of interest" description="Disordered" evidence="1">
    <location>
        <begin position="543"/>
        <end position="580"/>
    </location>
</feature>
<proteinExistence type="predicted"/>
<evidence type="ECO:0000313" key="3">
    <source>
        <dbReference type="Proteomes" id="UP001634394"/>
    </source>
</evidence>
<dbReference type="Proteomes" id="UP001634394">
    <property type="component" value="Unassembled WGS sequence"/>
</dbReference>
<comment type="caution">
    <text evidence="2">The sequence shown here is derived from an EMBL/GenBank/DDBJ whole genome shotgun (WGS) entry which is preliminary data.</text>
</comment>
<protein>
    <submittedName>
        <fullName evidence="2">Uncharacterized protein</fullName>
    </submittedName>
</protein>
<gene>
    <name evidence="2" type="ORF">ACJMK2_043619</name>
</gene>
<evidence type="ECO:0000313" key="2">
    <source>
        <dbReference type="EMBL" id="KAL3866312.1"/>
    </source>
</evidence>